<comment type="caution">
    <text evidence="1">The sequence shown here is derived from an EMBL/GenBank/DDBJ whole genome shotgun (WGS) entry which is preliminary data.</text>
</comment>
<dbReference type="RefSeq" id="WP_181835228.1">
    <property type="nucleotide sequence ID" value="NZ_JACERN010000022.1"/>
</dbReference>
<organism evidence="1 2">
    <name type="scientific">Aquitalea aquatica</name>
    <dbReference type="NCBI Taxonomy" id="3044273"/>
    <lineage>
        <taxon>Bacteria</taxon>
        <taxon>Pseudomonadati</taxon>
        <taxon>Pseudomonadota</taxon>
        <taxon>Betaproteobacteria</taxon>
        <taxon>Neisseriales</taxon>
        <taxon>Chromobacteriaceae</taxon>
        <taxon>Aquitalea</taxon>
    </lineage>
</organism>
<sequence>MARRVLSRGFSLVEVMLGLLILLFGLLSLSGMAGQSLRQLRASDADSRLLLASLNLAEAMQAERQQAVSPGGGGQYAGVALAQLQQDARALWPEGPPISLWLCRHVGALPAVPLAADCQASGRVWLLQPAVAAGPLPLALE</sequence>
<accession>A0A838YB59</accession>
<gene>
    <name evidence="1" type="ORF">H2Z84_06360</name>
</gene>
<proteinExistence type="predicted"/>
<evidence type="ECO:0008006" key="3">
    <source>
        <dbReference type="Google" id="ProtNLM"/>
    </source>
</evidence>
<name>A0A838YB59_9NEIS</name>
<dbReference type="PROSITE" id="PS00409">
    <property type="entry name" value="PROKAR_NTER_METHYL"/>
    <property type="match status" value="1"/>
</dbReference>
<evidence type="ECO:0000313" key="2">
    <source>
        <dbReference type="Proteomes" id="UP000545606"/>
    </source>
</evidence>
<protein>
    <recommendedName>
        <fullName evidence="3">Type IV pilus assembly protein PilV</fullName>
    </recommendedName>
</protein>
<dbReference type="Proteomes" id="UP000545606">
    <property type="component" value="Unassembled WGS sequence"/>
</dbReference>
<dbReference type="EMBL" id="JACERN010000022">
    <property type="protein sequence ID" value="MBA4708004.1"/>
    <property type="molecule type" value="Genomic_DNA"/>
</dbReference>
<reference evidence="1 2" key="1">
    <citation type="submission" date="2020-07" db="EMBL/GenBank/DDBJ databases">
        <title>Draft genome sequence of violacein-producing bacteria and related species.</title>
        <authorList>
            <person name="Wilson H.S."/>
            <person name="De Leon M.E."/>
        </authorList>
    </citation>
    <scope>NUCLEOTIDE SEQUENCE [LARGE SCALE GENOMIC DNA]</scope>
    <source>
        <strain evidence="1 2">HSC-21Su07</strain>
    </source>
</reference>
<dbReference type="InterPro" id="IPR012902">
    <property type="entry name" value="N_methyl_site"/>
</dbReference>
<evidence type="ECO:0000313" key="1">
    <source>
        <dbReference type="EMBL" id="MBA4708004.1"/>
    </source>
</evidence>
<dbReference type="AlphaFoldDB" id="A0A838YB59"/>
<keyword evidence="2" id="KW-1185">Reference proteome</keyword>